<protein>
    <submittedName>
        <fullName evidence="9">Lipoprotein-anchoring transpeptidase ErfK/SrfK</fullName>
    </submittedName>
</protein>
<organism evidence="9 10">
    <name type="scientific">Arthrobacter stackebrandtii</name>
    <dbReference type="NCBI Taxonomy" id="272161"/>
    <lineage>
        <taxon>Bacteria</taxon>
        <taxon>Bacillati</taxon>
        <taxon>Actinomycetota</taxon>
        <taxon>Actinomycetes</taxon>
        <taxon>Micrococcales</taxon>
        <taxon>Micrococcaceae</taxon>
        <taxon>Arthrobacter</taxon>
    </lineage>
</organism>
<dbReference type="Gene3D" id="2.40.440.10">
    <property type="entry name" value="L,D-transpeptidase catalytic domain-like"/>
    <property type="match status" value="1"/>
</dbReference>
<evidence type="ECO:0000256" key="1">
    <source>
        <dbReference type="ARBA" id="ARBA00004752"/>
    </source>
</evidence>
<gene>
    <name evidence="9" type="ORF">JOF48_000393</name>
</gene>
<dbReference type="PANTHER" id="PTHR30582">
    <property type="entry name" value="L,D-TRANSPEPTIDASE"/>
    <property type="match status" value="1"/>
</dbReference>
<sequence>MTQPDQNRKPRRGLKIALFAVVAVAIATGGVGAATAHSWLPPASSTAAQPASAPPTTPAAKPVTLAMVPETGATFVNPAAEVTALAENATVYSAVLKETASGESTDGELFVSGRKWVSGGPLKFATDYTFSVTTQDEAGKLDTTVSTFSTVPASNEADLAMFPAADSTVGVAQPLQFTFSEPVANKEAVEKAISITASSGQKGAFRWYSDTLLRYRAEDFWAANTKLTVDMKLFGVDFGNGMIGNFNKTNVVQIGNRVEMVADAANLQASIYINGALVKQYPVTMGDERFPSASGYLVVLSDKQRYAHFVASTIGLKPGDPANYGEVDVEYATRLTPSGEFIHQATDSAAPYLGQVNLSHGCIGMSAEGASWVFANMNTGDLVRVVGSPNETIAPTDGFGDWNIPFEQYAQR</sequence>
<feature type="active site" description="Proton donor/acceptor" evidence="7">
    <location>
        <position position="343"/>
    </location>
</feature>
<keyword evidence="3 7" id="KW-0133">Cell shape</keyword>
<dbReference type="InterPro" id="IPR038063">
    <property type="entry name" value="Transpep_catalytic_dom"/>
</dbReference>
<dbReference type="PROSITE" id="PS52029">
    <property type="entry name" value="LD_TPASE"/>
    <property type="match status" value="1"/>
</dbReference>
<evidence type="ECO:0000256" key="7">
    <source>
        <dbReference type="PROSITE-ProRule" id="PRU01373"/>
    </source>
</evidence>
<comment type="caution">
    <text evidence="9">The sequence shown here is derived from an EMBL/GenBank/DDBJ whole genome shotgun (WGS) entry which is preliminary data.</text>
</comment>
<dbReference type="Proteomes" id="UP000711614">
    <property type="component" value="Unassembled WGS sequence"/>
</dbReference>
<comment type="pathway">
    <text evidence="1 7">Cell wall biogenesis; peptidoglycan biosynthesis.</text>
</comment>
<dbReference type="CDD" id="cd16913">
    <property type="entry name" value="YkuD_like"/>
    <property type="match status" value="1"/>
</dbReference>
<keyword evidence="9" id="KW-0449">Lipoprotein</keyword>
<evidence type="ECO:0000256" key="2">
    <source>
        <dbReference type="ARBA" id="ARBA00022679"/>
    </source>
</evidence>
<dbReference type="Gene3D" id="2.60.40.3710">
    <property type="match status" value="1"/>
</dbReference>
<accession>A0ABS4YS26</accession>
<feature type="domain" description="L,D-TPase catalytic" evidence="8">
    <location>
        <begin position="258"/>
        <end position="386"/>
    </location>
</feature>
<feature type="active site" description="Nucleophile" evidence="7">
    <location>
        <position position="362"/>
    </location>
</feature>
<evidence type="ECO:0000313" key="9">
    <source>
        <dbReference type="EMBL" id="MBP2411594.1"/>
    </source>
</evidence>
<dbReference type="InterPro" id="IPR005490">
    <property type="entry name" value="LD_TPept_cat_dom"/>
</dbReference>
<dbReference type="Pfam" id="PF17964">
    <property type="entry name" value="Big_10"/>
    <property type="match status" value="1"/>
</dbReference>
<reference evidence="9 10" key="1">
    <citation type="submission" date="2021-03" db="EMBL/GenBank/DDBJ databases">
        <title>Sequencing the genomes of 1000 actinobacteria strains.</title>
        <authorList>
            <person name="Klenk H.-P."/>
        </authorList>
    </citation>
    <scope>NUCLEOTIDE SEQUENCE [LARGE SCALE GENOMIC DNA]</scope>
    <source>
        <strain evidence="9 10">DSM 16005</strain>
    </source>
</reference>
<dbReference type="InterPro" id="IPR041280">
    <property type="entry name" value="Big_10"/>
</dbReference>
<evidence type="ECO:0000256" key="3">
    <source>
        <dbReference type="ARBA" id="ARBA00022960"/>
    </source>
</evidence>
<dbReference type="Gene3D" id="2.60.40.3780">
    <property type="match status" value="1"/>
</dbReference>
<dbReference type="Pfam" id="PF03734">
    <property type="entry name" value="YkuD"/>
    <property type="match status" value="1"/>
</dbReference>
<evidence type="ECO:0000256" key="4">
    <source>
        <dbReference type="ARBA" id="ARBA00022984"/>
    </source>
</evidence>
<evidence type="ECO:0000256" key="5">
    <source>
        <dbReference type="ARBA" id="ARBA00023315"/>
    </source>
</evidence>
<dbReference type="RefSeq" id="WP_209676817.1">
    <property type="nucleotide sequence ID" value="NZ_JAGIOI010000001.1"/>
</dbReference>
<dbReference type="SUPFAM" id="SSF141523">
    <property type="entry name" value="L,D-transpeptidase catalytic domain-like"/>
    <property type="match status" value="1"/>
</dbReference>
<keyword evidence="10" id="KW-1185">Reference proteome</keyword>
<keyword evidence="4 7" id="KW-0573">Peptidoglycan synthesis</keyword>
<dbReference type="EMBL" id="JAGIOI010000001">
    <property type="protein sequence ID" value="MBP2411594.1"/>
    <property type="molecule type" value="Genomic_DNA"/>
</dbReference>
<keyword evidence="6 7" id="KW-0961">Cell wall biogenesis/degradation</keyword>
<keyword evidence="5" id="KW-0012">Acyltransferase</keyword>
<evidence type="ECO:0000259" key="8">
    <source>
        <dbReference type="PROSITE" id="PS52029"/>
    </source>
</evidence>
<dbReference type="InterPro" id="IPR050979">
    <property type="entry name" value="LD-transpeptidase"/>
</dbReference>
<evidence type="ECO:0000256" key="6">
    <source>
        <dbReference type="ARBA" id="ARBA00023316"/>
    </source>
</evidence>
<dbReference type="PANTHER" id="PTHR30582:SF2">
    <property type="entry name" value="L,D-TRANSPEPTIDASE YCIB-RELATED"/>
    <property type="match status" value="1"/>
</dbReference>
<evidence type="ECO:0000313" key="10">
    <source>
        <dbReference type="Proteomes" id="UP000711614"/>
    </source>
</evidence>
<keyword evidence="2" id="KW-0808">Transferase</keyword>
<name>A0ABS4YS26_9MICC</name>
<proteinExistence type="predicted"/>
<dbReference type="CDD" id="cd13432">
    <property type="entry name" value="LDT_IgD_like_2"/>
    <property type="match status" value="1"/>
</dbReference>